<name>A0A4Z0NJB9_9HYPH</name>
<reference evidence="1 2" key="1">
    <citation type="submission" date="2019-04" db="EMBL/GenBank/DDBJ databases">
        <authorList>
            <person name="Feng G."/>
            <person name="Zhu H."/>
        </authorList>
    </citation>
    <scope>NUCLEOTIDE SEQUENCE [LARGE SCALE GENOMIC DNA]</scope>
    <source>
        <strain evidence="1 2">6HR-1</strain>
    </source>
</reference>
<organism evidence="1 2">
    <name type="scientific">Methylobacterium nonmethylotrophicum</name>
    <dbReference type="NCBI Taxonomy" id="1141884"/>
    <lineage>
        <taxon>Bacteria</taxon>
        <taxon>Pseudomonadati</taxon>
        <taxon>Pseudomonadota</taxon>
        <taxon>Alphaproteobacteria</taxon>
        <taxon>Hyphomicrobiales</taxon>
        <taxon>Methylobacteriaceae</taxon>
        <taxon>Methylobacterium</taxon>
    </lineage>
</organism>
<dbReference type="RefSeq" id="WP_135417622.1">
    <property type="nucleotide sequence ID" value="NZ_SRLB01000019.1"/>
</dbReference>
<sequence>MSARITLDPVRVDTGSADTEGRLAYRDGRLIGVLTQLDPELHGELGVGRHWYLEAGFGYVAGGPRPPIFPTLDQARAWLDSRMAEVAPPCATTMPGSTPRCAATF</sequence>
<gene>
    <name evidence="1" type="ORF">EU555_23335</name>
</gene>
<accession>A0A4Z0NJB9</accession>
<dbReference type="AlphaFoldDB" id="A0A4Z0NJB9"/>
<protein>
    <submittedName>
        <fullName evidence="1">Uncharacterized protein</fullName>
    </submittedName>
</protein>
<dbReference type="Proteomes" id="UP000297535">
    <property type="component" value="Unassembled WGS sequence"/>
</dbReference>
<proteinExistence type="predicted"/>
<comment type="caution">
    <text evidence="1">The sequence shown here is derived from an EMBL/GenBank/DDBJ whole genome shotgun (WGS) entry which is preliminary data.</text>
</comment>
<evidence type="ECO:0000313" key="1">
    <source>
        <dbReference type="EMBL" id="TGD96399.1"/>
    </source>
</evidence>
<keyword evidence="2" id="KW-1185">Reference proteome</keyword>
<dbReference type="OrthoDB" id="7996394at2"/>
<evidence type="ECO:0000313" key="2">
    <source>
        <dbReference type="Proteomes" id="UP000297535"/>
    </source>
</evidence>
<dbReference type="EMBL" id="SRLB01000019">
    <property type="protein sequence ID" value="TGD96399.1"/>
    <property type="molecule type" value="Genomic_DNA"/>
</dbReference>